<dbReference type="SUPFAM" id="SSF161098">
    <property type="entry name" value="MetI-like"/>
    <property type="match status" value="1"/>
</dbReference>
<keyword evidence="4 7" id="KW-0812">Transmembrane</keyword>
<protein>
    <submittedName>
        <fullName evidence="9">ABC transporter permease</fullName>
    </submittedName>
</protein>
<dbReference type="RefSeq" id="WP_378091379.1">
    <property type="nucleotide sequence ID" value="NZ_JBHSEP010000001.1"/>
</dbReference>
<evidence type="ECO:0000313" key="9">
    <source>
        <dbReference type="EMBL" id="MFC4596840.1"/>
    </source>
</evidence>
<dbReference type="Proteomes" id="UP001596028">
    <property type="component" value="Unassembled WGS sequence"/>
</dbReference>
<feature type="transmembrane region" description="Helical" evidence="7">
    <location>
        <begin position="298"/>
        <end position="324"/>
    </location>
</feature>
<dbReference type="PANTHER" id="PTHR43163">
    <property type="entry name" value="DIPEPTIDE TRANSPORT SYSTEM PERMEASE PROTEIN DPPB-RELATED"/>
    <property type="match status" value="1"/>
</dbReference>
<evidence type="ECO:0000256" key="3">
    <source>
        <dbReference type="ARBA" id="ARBA00022475"/>
    </source>
</evidence>
<dbReference type="Pfam" id="PF19300">
    <property type="entry name" value="BPD_transp_1_N"/>
    <property type="match status" value="1"/>
</dbReference>
<evidence type="ECO:0000256" key="6">
    <source>
        <dbReference type="ARBA" id="ARBA00023136"/>
    </source>
</evidence>
<evidence type="ECO:0000256" key="1">
    <source>
        <dbReference type="ARBA" id="ARBA00004651"/>
    </source>
</evidence>
<dbReference type="InterPro" id="IPR035906">
    <property type="entry name" value="MetI-like_sf"/>
</dbReference>
<gene>
    <name evidence="9" type="ORF">ACFO3S_01200</name>
</gene>
<evidence type="ECO:0000256" key="4">
    <source>
        <dbReference type="ARBA" id="ARBA00022692"/>
    </source>
</evidence>
<feature type="transmembrane region" description="Helical" evidence="7">
    <location>
        <begin position="199"/>
        <end position="218"/>
    </location>
</feature>
<name>A0ABV9F7R4_9BACL</name>
<keyword evidence="10" id="KW-1185">Reference proteome</keyword>
<sequence>MTRFISRRLLAMVPVLFGLIVLMFLLSRLMPGDAIRLSLGPDATAQQIRDLEEKMGLTKPLVLQFTDYMTGLLQGDMGVSLRTGRNVLLDIRETLPATLELALFSMALSVLIGVSLGVAAAVRNNKWSDHLIRLVSLSGTALPRFWLAILLQLVFAYWLNLLPVISRGAVEVERITGLRLLDSLMTFNGAGFLDSLKHLILPSLALAISTSAQIMRMTRANMLDQIHKDYVIAARAYGLPPSLVNRYMLKNAFISVLTTIGMQLGSLLGNAFLVESVFGWPGLAQYAIQGLMFKDYNAIIGVTLVIGIFFALINVVIDLLYGWLDPRIKVGR</sequence>
<evidence type="ECO:0000313" key="10">
    <source>
        <dbReference type="Proteomes" id="UP001596028"/>
    </source>
</evidence>
<evidence type="ECO:0000256" key="5">
    <source>
        <dbReference type="ARBA" id="ARBA00022989"/>
    </source>
</evidence>
<dbReference type="Pfam" id="PF00528">
    <property type="entry name" value="BPD_transp_1"/>
    <property type="match status" value="1"/>
</dbReference>
<evidence type="ECO:0000256" key="2">
    <source>
        <dbReference type="ARBA" id="ARBA00022448"/>
    </source>
</evidence>
<dbReference type="CDD" id="cd06261">
    <property type="entry name" value="TM_PBP2"/>
    <property type="match status" value="1"/>
</dbReference>
<dbReference type="Gene3D" id="1.10.3720.10">
    <property type="entry name" value="MetI-like"/>
    <property type="match status" value="1"/>
</dbReference>
<dbReference type="InterPro" id="IPR000515">
    <property type="entry name" value="MetI-like"/>
</dbReference>
<comment type="similarity">
    <text evidence="7">Belongs to the binding-protein-dependent transport system permease family.</text>
</comment>
<feature type="transmembrane region" description="Helical" evidence="7">
    <location>
        <begin position="134"/>
        <end position="159"/>
    </location>
</feature>
<comment type="subcellular location">
    <subcellularLocation>
        <location evidence="1 7">Cell membrane</location>
        <topology evidence="1 7">Multi-pass membrane protein</topology>
    </subcellularLocation>
</comment>
<keyword evidence="2 7" id="KW-0813">Transport</keyword>
<feature type="transmembrane region" description="Helical" evidence="7">
    <location>
        <begin position="101"/>
        <end position="122"/>
    </location>
</feature>
<keyword evidence="5 7" id="KW-1133">Transmembrane helix</keyword>
<feature type="transmembrane region" description="Helical" evidence="7">
    <location>
        <begin position="9"/>
        <end position="30"/>
    </location>
</feature>
<feature type="domain" description="ABC transmembrane type-1" evidence="8">
    <location>
        <begin position="95"/>
        <end position="321"/>
    </location>
</feature>
<dbReference type="PANTHER" id="PTHR43163:SF6">
    <property type="entry name" value="DIPEPTIDE TRANSPORT SYSTEM PERMEASE PROTEIN DPPB-RELATED"/>
    <property type="match status" value="1"/>
</dbReference>
<feature type="transmembrane region" description="Helical" evidence="7">
    <location>
        <begin position="252"/>
        <end position="278"/>
    </location>
</feature>
<keyword evidence="6 7" id="KW-0472">Membrane</keyword>
<organism evidence="9 10">
    <name type="scientific">Cohnella hongkongensis</name>
    <dbReference type="NCBI Taxonomy" id="178337"/>
    <lineage>
        <taxon>Bacteria</taxon>
        <taxon>Bacillati</taxon>
        <taxon>Bacillota</taxon>
        <taxon>Bacilli</taxon>
        <taxon>Bacillales</taxon>
        <taxon>Paenibacillaceae</taxon>
        <taxon>Cohnella</taxon>
    </lineage>
</organism>
<dbReference type="EMBL" id="JBHSEP010000001">
    <property type="protein sequence ID" value="MFC4596840.1"/>
    <property type="molecule type" value="Genomic_DNA"/>
</dbReference>
<dbReference type="InterPro" id="IPR045621">
    <property type="entry name" value="BPD_transp_1_N"/>
</dbReference>
<evidence type="ECO:0000256" key="7">
    <source>
        <dbReference type="RuleBase" id="RU363032"/>
    </source>
</evidence>
<accession>A0ABV9F7R4</accession>
<comment type="caution">
    <text evidence="9">The sequence shown here is derived from an EMBL/GenBank/DDBJ whole genome shotgun (WGS) entry which is preliminary data.</text>
</comment>
<evidence type="ECO:0000259" key="8">
    <source>
        <dbReference type="PROSITE" id="PS50928"/>
    </source>
</evidence>
<keyword evidence="3" id="KW-1003">Cell membrane</keyword>
<proteinExistence type="inferred from homology"/>
<dbReference type="PROSITE" id="PS50928">
    <property type="entry name" value="ABC_TM1"/>
    <property type="match status" value="1"/>
</dbReference>
<reference evidence="10" key="1">
    <citation type="journal article" date="2019" name="Int. J. Syst. Evol. Microbiol.">
        <title>The Global Catalogue of Microorganisms (GCM) 10K type strain sequencing project: providing services to taxonomists for standard genome sequencing and annotation.</title>
        <authorList>
            <consortium name="The Broad Institute Genomics Platform"/>
            <consortium name="The Broad Institute Genome Sequencing Center for Infectious Disease"/>
            <person name="Wu L."/>
            <person name="Ma J."/>
        </authorList>
    </citation>
    <scope>NUCLEOTIDE SEQUENCE [LARGE SCALE GENOMIC DNA]</scope>
    <source>
        <strain evidence="10">CCUG 49571</strain>
    </source>
</reference>